<sequence length="365" mass="41276">MSSSFVYGLLDKGYIPDAVVRRAVRSLCRVRLREIDKGSLERNHAAKSEWIEGVKARETIADVPEKANEQHYEVSTEFILSTLGPRAKYSSCLYPTGKETLEQAEVLMLESYCEKAQVKDGLDILDLGCGWGSLSLFLAEKYPNARVTGLSNSKTQKAHIDGVAAKKGLENLTIVTGDVNTFEFPESTKFDRIMSIEMFEHMKNYEALFKKVSSWLKPRQAGSTPSNSDPGESLLFLQVFCHRSTPYHFEEGDGWMAQNFFSGGTMPSFDLFLYFQSHVTLLKNWYLPGTHYSRTSEQWLQLQDANAKDGLKVLREDAVKQGKSAGEGDVQFNRFRVFYLAVAEFFGLDNGEQWGLGHYLFKRAN</sequence>
<dbReference type="GO" id="GO:0032259">
    <property type="term" value="P:methylation"/>
    <property type="evidence" value="ECO:0007669"/>
    <property type="project" value="UniProtKB-KW"/>
</dbReference>
<keyword evidence="2" id="KW-0808">Transferase</keyword>
<dbReference type="InterPro" id="IPR029063">
    <property type="entry name" value="SAM-dependent_MTases_sf"/>
</dbReference>
<evidence type="ECO:0000313" key="2">
    <source>
        <dbReference type="EMBL" id="TEB37359.1"/>
    </source>
</evidence>
<dbReference type="SUPFAM" id="SSF53335">
    <property type="entry name" value="S-adenosyl-L-methionine-dependent methyltransferases"/>
    <property type="match status" value="1"/>
</dbReference>
<protein>
    <submittedName>
        <fullName evidence="2">S-adenosyl-L-methionine-dependent methyltransferase</fullName>
    </submittedName>
</protein>
<dbReference type="PANTHER" id="PTHR43832:SF1">
    <property type="entry name" value="S-ADENOSYL-L-METHIONINE-DEPENDENT METHYLTRANSFERASES SUPERFAMILY PROTEIN"/>
    <property type="match status" value="1"/>
</dbReference>
<dbReference type="CDD" id="cd02440">
    <property type="entry name" value="AdoMet_MTases"/>
    <property type="match status" value="1"/>
</dbReference>
<accession>A0A4Y7TUX6</accession>
<comment type="similarity">
    <text evidence="1">Belongs to the CFA/CMAS family.</text>
</comment>
<evidence type="ECO:0000256" key="1">
    <source>
        <dbReference type="ARBA" id="ARBA00010815"/>
    </source>
</evidence>
<dbReference type="AlphaFoldDB" id="A0A4Y7TUX6"/>
<reference evidence="2 3" key="1">
    <citation type="journal article" date="2019" name="Nat. Ecol. Evol.">
        <title>Megaphylogeny resolves global patterns of mushroom evolution.</title>
        <authorList>
            <person name="Varga T."/>
            <person name="Krizsan K."/>
            <person name="Foldi C."/>
            <person name="Dima B."/>
            <person name="Sanchez-Garcia M."/>
            <person name="Sanchez-Ramirez S."/>
            <person name="Szollosi G.J."/>
            <person name="Szarkandi J.G."/>
            <person name="Papp V."/>
            <person name="Albert L."/>
            <person name="Andreopoulos W."/>
            <person name="Angelini C."/>
            <person name="Antonin V."/>
            <person name="Barry K.W."/>
            <person name="Bougher N.L."/>
            <person name="Buchanan P."/>
            <person name="Buyck B."/>
            <person name="Bense V."/>
            <person name="Catcheside P."/>
            <person name="Chovatia M."/>
            <person name="Cooper J."/>
            <person name="Damon W."/>
            <person name="Desjardin D."/>
            <person name="Finy P."/>
            <person name="Geml J."/>
            <person name="Haridas S."/>
            <person name="Hughes K."/>
            <person name="Justo A."/>
            <person name="Karasinski D."/>
            <person name="Kautmanova I."/>
            <person name="Kiss B."/>
            <person name="Kocsube S."/>
            <person name="Kotiranta H."/>
            <person name="LaButti K.M."/>
            <person name="Lechner B.E."/>
            <person name="Liimatainen K."/>
            <person name="Lipzen A."/>
            <person name="Lukacs Z."/>
            <person name="Mihaltcheva S."/>
            <person name="Morgado L.N."/>
            <person name="Niskanen T."/>
            <person name="Noordeloos M.E."/>
            <person name="Ohm R.A."/>
            <person name="Ortiz-Santana B."/>
            <person name="Ovrebo C."/>
            <person name="Racz N."/>
            <person name="Riley R."/>
            <person name="Savchenko A."/>
            <person name="Shiryaev A."/>
            <person name="Soop K."/>
            <person name="Spirin V."/>
            <person name="Szebenyi C."/>
            <person name="Tomsovsky M."/>
            <person name="Tulloss R.E."/>
            <person name="Uehling J."/>
            <person name="Grigoriev I.V."/>
            <person name="Vagvolgyi C."/>
            <person name="Papp T."/>
            <person name="Martin F.M."/>
            <person name="Miettinen O."/>
            <person name="Hibbett D.S."/>
            <person name="Nagy L.G."/>
        </authorList>
    </citation>
    <scope>NUCLEOTIDE SEQUENCE [LARGE SCALE GENOMIC DNA]</scope>
    <source>
        <strain evidence="2 3">FP101781</strain>
    </source>
</reference>
<name>A0A4Y7TUX6_COPMI</name>
<keyword evidence="3" id="KW-1185">Reference proteome</keyword>
<dbReference type="PANTHER" id="PTHR43832">
    <property type="match status" value="1"/>
</dbReference>
<comment type="caution">
    <text evidence="2">The sequence shown here is derived from an EMBL/GenBank/DDBJ whole genome shotgun (WGS) entry which is preliminary data.</text>
</comment>
<dbReference type="OrthoDB" id="506498at2759"/>
<gene>
    <name evidence="2" type="ORF">FA13DRAFT_1752189</name>
</gene>
<dbReference type="GO" id="GO:0008168">
    <property type="term" value="F:methyltransferase activity"/>
    <property type="evidence" value="ECO:0007669"/>
    <property type="project" value="UniProtKB-KW"/>
</dbReference>
<proteinExistence type="inferred from homology"/>
<organism evidence="2 3">
    <name type="scientific">Coprinellus micaceus</name>
    <name type="common">Glistening ink-cap mushroom</name>
    <name type="synonym">Coprinus micaceus</name>
    <dbReference type="NCBI Taxonomy" id="71717"/>
    <lineage>
        <taxon>Eukaryota</taxon>
        <taxon>Fungi</taxon>
        <taxon>Dikarya</taxon>
        <taxon>Basidiomycota</taxon>
        <taxon>Agaricomycotina</taxon>
        <taxon>Agaricomycetes</taxon>
        <taxon>Agaricomycetidae</taxon>
        <taxon>Agaricales</taxon>
        <taxon>Agaricineae</taxon>
        <taxon>Psathyrellaceae</taxon>
        <taxon>Coprinellus</taxon>
    </lineage>
</organism>
<evidence type="ECO:0000313" key="3">
    <source>
        <dbReference type="Proteomes" id="UP000298030"/>
    </source>
</evidence>
<keyword evidence="2" id="KW-0489">Methyltransferase</keyword>
<dbReference type="Gene3D" id="3.40.50.150">
    <property type="entry name" value="Vaccinia Virus protein VP39"/>
    <property type="match status" value="1"/>
</dbReference>
<dbReference type="FunFam" id="3.40.50.150:FF:000554">
    <property type="entry name" value="Cation-transporting ATPase"/>
    <property type="match status" value="1"/>
</dbReference>
<dbReference type="Proteomes" id="UP000298030">
    <property type="component" value="Unassembled WGS sequence"/>
</dbReference>
<dbReference type="STRING" id="71717.A0A4Y7TUX6"/>
<dbReference type="Pfam" id="PF02353">
    <property type="entry name" value="CMAS"/>
    <property type="match status" value="1"/>
</dbReference>
<dbReference type="EMBL" id="QPFP01000004">
    <property type="protein sequence ID" value="TEB37359.1"/>
    <property type="molecule type" value="Genomic_DNA"/>
</dbReference>